<keyword evidence="8" id="KW-1185">Reference proteome</keyword>
<dbReference type="EMBL" id="BAAAPB010000001">
    <property type="protein sequence ID" value="GAA1955934.1"/>
    <property type="molecule type" value="Genomic_DNA"/>
</dbReference>
<evidence type="ECO:0000256" key="2">
    <source>
        <dbReference type="ARBA" id="ARBA00022630"/>
    </source>
</evidence>
<comment type="caution">
    <text evidence="7">The sequence shown here is derived from an EMBL/GenBank/DDBJ whole genome shotgun (WGS) entry which is preliminary data.</text>
</comment>
<dbReference type="PANTHER" id="PTHR13789">
    <property type="entry name" value="MONOOXYGENASE"/>
    <property type="match status" value="1"/>
</dbReference>
<evidence type="ECO:0000256" key="3">
    <source>
        <dbReference type="ARBA" id="ARBA00022827"/>
    </source>
</evidence>
<keyword evidence="2" id="KW-0285">Flavoprotein</keyword>
<name>A0ABN2QPU3_9ACTN</name>
<protein>
    <submittedName>
        <fullName evidence="7">3-hydroxybenzoate 6-hydroxylase</fullName>
    </submittedName>
</protein>
<dbReference type="SUPFAM" id="SSF54373">
    <property type="entry name" value="FAD-linked reductases, C-terminal domain"/>
    <property type="match status" value="1"/>
</dbReference>
<dbReference type="RefSeq" id="WP_344043812.1">
    <property type="nucleotide sequence ID" value="NZ_BAAAPB010000001.1"/>
</dbReference>
<evidence type="ECO:0000256" key="5">
    <source>
        <dbReference type="ARBA" id="ARBA00023033"/>
    </source>
</evidence>
<comment type="cofactor">
    <cofactor evidence="1">
        <name>FAD</name>
        <dbReference type="ChEBI" id="CHEBI:57692"/>
    </cofactor>
</comment>
<dbReference type="SUPFAM" id="SSF51905">
    <property type="entry name" value="FAD/NAD(P)-binding domain"/>
    <property type="match status" value="1"/>
</dbReference>
<sequence>MSNPDTPDVIVVGGGIGGLGAAYSLSRKGLRVRVLEQAPAFGEVGAGIQLAPNCTRILDTYGLLDEATSLGVVPEAMVMRDAVDGVELTRLDLRDLEARYGYPYLVIHRSDLHGLLLRACERAGVELVTDARISSYENTDAGARVTLASGETEEAAVVIAADGLHSVARQLFADDEPVSSAYVAYRGTVPAEHPRVGGVDLSEVVVYVGPACHFVHYGLRGGELLNQVAVFESPKALAGEEDWGTPDELDEAFAATCDFVQGGLPHMWRDKWWRMFDREPLMTWVHDRIALLGDSAHAPLQYIAQGAIMALEDGWVLGEHVARRRTADGVVDWDAALADYQAVRPEHCRRVVTTSRQWGELWHLVGVAREQRNALLRARDTYDYAFVDWLYGPTALFPTDEPAMFEPIPLDAAQVVAV</sequence>
<evidence type="ECO:0000259" key="6">
    <source>
        <dbReference type="Pfam" id="PF01494"/>
    </source>
</evidence>
<evidence type="ECO:0000256" key="4">
    <source>
        <dbReference type="ARBA" id="ARBA00023002"/>
    </source>
</evidence>
<feature type="domain" description="FAD-binding" evidence="6">
    <location>
        <begin position="8"/>
        <end position="352"/>
    </location>
</feature>
<evidence type="ECO:0000256" key="1">
    <source>
        <dbReference type="ARBA" id="ARBA00001974"/>
    </source>
</evidence>
<dbReference type="Gene3D" id="3.50.50.60">
    <property type="entry name" value="FAD/NAD(P)-binding domain"/>
    <property type="match status" value="1"/>
</dbReference>
<keyword evidence="3" id="KW-0274">FAD</keyword>
<dbReference type="InterPro" id="IPR050493">
    <property type="entry name" value="FAD-dep_Monooxygenase_BioMet"/>
</dbReference>
<accession>A0ABN2QPU3</accession>
<reference evidence="7 8" key="1">
    <citation type="journal article" date="2019" name="Int. J. Syst. Evol. Microbiol.">
        <title>The Global Catalogue of Microorganisms (GCM) 10K type strain sequencing project: providing services to taxonomists for standard genome sequencing and annotation.</title>
        <authorList>
            <consortium name="The Broad Institute Genomics Platform"/>
            <consortium name="The Broad Institute Genome Sequencing Center for Infectious Disease"/>
            <person name="Wu L."/>
            <person name="Ma J."/>
        </authorList>
    </citation>
    <scope>NUCLEOTIDE SEQUENCE [LARGE SCALE GENOMIC DNA]</scope>
    <source>
        <strain evidence="7 8">JCM 15309</strain>
    </source>
</reference>
<dbReference type="PANTHER" id="PTHR13789:SF318">
    <property type="entry name" value="GERANYLGERANYL DIPHOSPHATE REDUCTASE"/>
    <property type="match status" value="1"/>
</dbReference>
<keyword evidence="4" id="KW-0560">Oxidoreductase</keyword>
<dbReference type="PRINTS" id="PR00420">
    <property type="entry name" value="RNGMNOXGNASE"/>
</dbReference>
<dbReference type="InterPro" id="IPR036188">
    <property type="entry name" value="FAD/NAD-bd_sf"/>
</dbReference>
<proteinExistence type="predicted"/>
<organism evidence="7 8">
    <name type="scientific">Nocardioides panacihumi</name>
    <dbReference type="NCBI Taxonomy" id="400774"/>
    <lineage>
        <taxon>Bacteria</taxon>
        <taxon>Bacillati</taxon>
        <taxon>Actinomycetota</taxon>
        <taxon>Actinomycetes</taxon>
        <taxon>Propionibacteriales</taxon>
        <taxon>Nocardioidaceae</taxon>
        <taxon>Nocardioides</taxon>
    </lineage>
</organism>
<dbReference type="Proteomes" id="UP001500571">
    <property type="component" value="Unassembled WGS sequence"/>
</dbReference>
<evidence type="ECO:0000313" key="8">
    <source>
        <dbReference type="Proteomes" id="UP001500571"/>
    </source>
</evidence>
<dbReference type="Pfam" id="PF01494">
    <property type="entry name" value="FAD_binding_3"/>
    <property type="match status" value="1"/>
</dbReference>
<evidence type="ECO:0000313" key="7">
    <source>
        <dbReference type="EMBL" id="GAA1955934.1"/>
    </source>
</evidence>
<gene>
    <name evidence="7" type="ORF">GCM10009798_14050</name>
</gene>
<keyword evidence="5" id="KW-0503">Monooxygenase</keyword>
<dbReference type="InterPro" id="IPR002938">
    <property type="entry name" value="FAD-bd"/>
</dbReference>